<dbReference type="InterPro" id="IPR050466">
    <property type="entry name" value="Carboxylest/Gibb_receptor"/>
</dbReference>
<dbReference type="Proteomes" id="UP000479526">
    <property type="component" value="Unassembled WGS sequence"/>
</dbReference>
<keyword evidence="3" id="KW-1185">Reference proteome</keyword>
<comment type="caution">
    <text evidence="2">The sequence shown here is derived from an EMBL/GenBank/DDBJ whole genome shotgun (WGS) entry which is preliminary data.</text>
</comment>
<reference evidence="2 3" key="1">
    <citation type="submission" date="2020-01" db="EMBL/GenBank/DDBJ databases">
        <title>Herbidospora sp. NEAU-GS84 nov., a novel actinomycete isolated from soil.</title>
        <authorList>
            <person name="Han L."/>
        </authorList>
    </citation>
    <scope>NUCLEOTIDE SEQUENCE [LARGE SCALE GENOMIC DNA]</scope>
    <source>
        <strain evidence="2 3">NEAU-GS84</strain>
    </source>
</reference>
<dbReference type="Pfam" id="PF07859">
    <property type="entry name" value="Abhydrolase_3"/>
    <property type="match status" value="1"/>
</dbReference>
<organism evidence="2 3">
    <name type="scientific">Herbidospora solisilvae</name>
    <dbReference type="NCBI Taxonomy" id="2696284"/>
    <lineage>
        <taxon>Bacteria</taxon>
        <taxon>Bacillati</taxon>
        <taxon>Actinomycetota</taxon>
        <taxon>Actinomycetes</taxon>
        <taxon>Streptosporangiales</taxon>
        <taxon>Streptosporangiaceae</taxon>
        <taxon>Herbidospora</taxon>
    </lineage>
</organism>
<dbReference type="Gene3D" id="3.40.50.1820">
    <property type="entry name" value="alpha/beta hydrolase"/>
    <property type="match status" value="1"/>
</dbReference>
<feature type="domain" description="Alpha/beta hydrolase fold-3" evidence="1">
    <location>
        <begin position="73"/>
        <end position="264"/>
    </location>
</feature>
<dbReference type="AlphaFoldDB" id="A0A7C9J008"/>
<proteinExistence type="predicted"/>
<evidence type="ECO:0000313" key="2">
    <source>
        <dbReference type="EMBL" id="NAS20366.1"/>
    </source>
</evidence>
<gene>
    <name evidence="2" type="ORF">GT755_01550</name>
</gene>
<dbReference type="InterPro" id="IPR013094">
    <property type="entry name" value="AB_hydrolase_3"/>
</dbReference>
<dbReference type="SUPFAM" id="SSF53474">
    <property type="entry name" value="alpha/beta-Hydrolases"/>
    <property type="match status" value="1"/>
</dbReference>
<dbReference type="RefSeq" id="WP_161477879.1">
    <property type="nucleotide sequence ID" value="NZ_WXEW01000001.1"/>
</dbReference>
<dbReference type="PANTHER" id="PTHR23024:SF24">
    <property type="entry name" value="ALPHA_BETA HYDROLASE FOLD-3 DOMAIN-CONTAINING PROTEIN"/>
    <property type="match status" value="1"/>
</dbReference>
<dbReference type="InterPro" id="IPR029058">
    <property type="entry name" value="AB_hydrolase_fold"/>
</dbReference>
<evidence type="ECO:0000313" key="3">
    <source>
        <dbReference type="Proteomes" id="UP000479526"/>
    </source>
</evidence>
<accession>A0A7C9J008</accession>
<sequence>MTLHDRARVYLDRFPPAVDYVPPTLAEIQESRPVDGDAEGRSPRIPLHEVTDTAVAGVPVRIFRPAPGDLPVVVYVHGGGFVFGSADVDDPMCRDLAAQTGALVVSVDYRLAPEHPFPAAVDDCWAVVEAVLREHPTVAVMGESAGANLATVCAALARDAGLRLAHQMLVYPCTEMRTDTQGFADEGHHNLETARVAWLFDQYAGAADRTDPRFAPALLPDKTGLAPATVITAEHDPLTAECERYAAELGAEYRCFAGSLHGFFGLPGFFPEAAEARRYAADRLRASF</sequence>
<evidence type="ECO:0000259" key="1">
    <source>
        <dbReference type="Pfam" id="PF07859"/>
    </source>
</evidence>
<dbReference type="GO" id="GO:0016787">
    <property type="term" value="F:hydrolase activity"/>
    <property type="evidence" value="ECO:0007669"/>
    <property type="project" value="UniProtKB-KW"/>
</dbReference>
<protein>
    <submittedName>
        <fullName evidence="2">Alpha/beta hydrolase fold domain-containing protein</fullName>
    </submittedName>
</protein>
<keyword evidence="2" id="KW-0378">Hydrolase</keyword>
<name>A0A7C9J008_9ACTN</name>
<dbReference type="PANTHER" id="PTHR23024">
    <property type="entry name" value="ARYLACETAMIDE DEACETYLASE"/>
    <property type="match status" value="1"/>
</dbReference>
<dbReference type="EMBL" id="WXEW01000001">
    <property type="protein sequence ID" value="NAS20366.1"/>
    <property type="molecule type" value="Genomic_DNA"/>
</dbReference>